<keyword evidence="2" id="KW-1185">Reference proteome</keyword>
<name>A0ABQ1SDZ2_9FLAO</name>
<dbReference type="EMBL" id="BMGM01000001">
    <property type="protein sequence ID" value="GGE24592.1"/>
    <property type="molecule type" value="Genomic_DNA"/>
</dbReference>
<accession>A0ABQ1SDZ2</accession>
<gene>
    <name evidence="1" type="ORF">GCM10010832_01630</name>
</gene>
<proteinExistence type="predicted"/>
<sequence length="239" mass="27219">MKKTLVVVLVCLVCSSCTKLYNLKERLTLDVSVIDESNTELANVNIDVFADNYRSLFLPDVVQGINPKFQPPDYNNDLISFGETDLDGNARLHFPRDGGGSKDNDYQVILSKDEEGRKPLRIFLKIDDFQDFYVQIPPQKLYLQADLTPFLVSSNLSADYSLVEYELIGEVAHDFITVDEFSAPKKYTQVQEIIDVQKNQTLQLNYTLLENIPGNSNEITYQVFIEIGEELTEYAIENP</sequence>
<protein>
    <recommendedName>
        <fullName evidence="3">DUF4249 domain-containing protein</fullName>
    </recommendedName>
</protein>
<dbReference type="RefSeq" id="WP_188457177.1">
    <property type="nucleotide sequence ID" value="NZ_BMGM01000001.1"/>
</dbReference>
<evidence type="ECO:0000313" key="2">
    <source>
        <dbReference type="Proteomes" id="UP000599179"/>
    </source>
</evidence>
<comment type="caution">
    <text evidence="1">The sequence shown here is derived from an EMBL/GenBank/DDBJ whole genome shotgun (WGS) entry which is preliminary data.</text>
</comment>
<reference evidence="2" key="1">
    <citation type="journal article" date="2019" name="Int. J. Syst. Evol. Microbiol.">
        <title>The Global Catalogue of Microorganisms (GCM) 10K type strain sequencing project: providing services to taxonomists for standard genome sequencing and annotation.</title>
        <authorList>
            <consortium name="The Broad Institute Genomics Platform"/>
            <consortium name="The Broad Institute Genome Sequencing Center for Infectious Disease"/>
            <person name="Wu L."/>
            <person name="Ma J."/>
        </authorList>
    </citation>
    <scope>NUCLEOTIDE SEQUENCE [LARGE SCALE GENOMIC DNA]</scope>
    <source>
        <strain evidence="2">CGMCC 1.12931</strain>
    </source>
</reference>
<evidence type="ECO:0000313" key="1">
    <source>
        <dbReference type="EMBL" id="GGE24592.1"/>
    </source>
</evidence>
<evidence type="ECO:0008006" key="3">
    <source>
        <dbReference type="Google" id="ProtNLM"/>
    </source>
</evidence>
<dbReference type="Proteomes" id="UP000599179">
    <property type="component" value="Unassembled WGS sequence"/>
</dbReference>
<organism evidence="1 2">
    <name type="scientific">Psychroflexus planctonicus</name>
    <dbReference type="NCBI Taxonomy" id="1526575"/>
    <lineage>
        <taxon>Bacteria</taxon>
        <taxon>Pseudomonadati</taxon>
        <taxon>Bacteroidota</taxon>
        <taxon>Flavobacteriia</taxon>
        <taxon>Flavobacteriales</taxon>
        <taxon>Flavobacteriaceae</taxon>
        <taxon>Psychroflexus</taxon>
    </lineage>
</organism>